<feature type="region of interest" description="Disordered" evidence="1">
    <location>
        <begin position="1"/>
        <end position="20"/>
    </location>
</feature>
<sequence>MGRTFPKRSQSALHHQPPNTTYTAVHINVNGTHLKSMDTFTYLGSNLSRSTKVDDEIAHRVAKASQSFGHMQKLD</sequence>
<evidence type="ECO:0000313" key="2">
    <source>
        <dbReference type="EMBL" id="VDL94064.1"/>
    </source>
</evidence>
<evidence type="ECO:0000256" key="1">
    <source>
        <dbReference type="SAM" id="MobiDB-lite"/>
    </source>
</evidence>
<evidence type="ECO:0000313" key="4">
    <source>
        <dbReference type="WBParaSite" id="SSLN_0000796901-mRNA-1"/>
    </source>
</evidence>
<feature type="compositionally biased region" description="Polar residues" evidence="1">
    <location>
        <begin position="7"/>
        <end position="20"/>
    </location>
</feature>
<organism evidence="4">
    <name type="scientific">Schistocephalus solidus</name>
    <name type="common">Tapeworm</name>
    <dbReference type="NCBI Taxonomy" id="70667"/>
    <lineage>
        <taxon>Eukaryota</taxon>
        <taxon>Metazoa</taxon>
        <taxon>Spiralia</taxon>
        <taxon>Lophotrochozoa</taxon>
        <taxon>Platyhelminthes</taxon>
        <taxon>Cestoda</taxon>
        <taxon>Eucestoda</taxon>
        <taxon>Diphyllobothriidea</taxon>
        <taxon>Diphyllobothriidae</taxon>
        <taxon>Schistocephalus</taxon>
    </lineage>
</organism>
<accession>A0A183STY1</accession>
<keyword evidence="3" id="KW-1185">Reference proteome</keyword>
<dbReference type="EMBL" id="UYSU01034256">
    <property type="protein sequence ID" value="VDL94064.1"/>
    <property type="molecule type" value="Genomic_DNA"/>
</dbReference>
<gene>
    <name evidence="2" type="ORF">SSLN_LOCUS7679</name>
</gene>
<dbReference type="WBParaSite" id="SSLN_0000796901-mRNA-1">
    <property type="protein sequence ID" value="SSLN_0000796901-mRNA-1"/>
    <property type="gene ID" value="SSLN_0000796901"/>
</dbReference>
<dbReference type="AlphaFoldDB" id="A0A183STY1"/>
<evidence type="ECO:0000313" key="3">
    <source>
        <dbReference type="Proteomes" id="UP000275846"/>
    </source>
</evidence>
<dbReference type="Proteomes" id="UP000275846">
    <property type="component" value="Unassembled WGS sequence"/>
</dbReference>
<protein>
    <submittedName>
        <fullName evidence="2 4">Uncharacterized protein</fullName>
    </submittedName>
</protein>
<proteinExistence type="predicted"/>
<reference evidence="4" key="1">
    <citation type="submission" date="2016-06" db="UniProtKB">
        <authorList>
            <consortium name="WormBaseParasite"/>
        </authorList>
    </citation>
    <scope>IDENTIFICATION</scope>
</reference>
<dbReference type="OrthoDB" id="6145491at2759"/>
<reference evidence="2 3" key="2">
    <citation type="submission" date="2018-11" db="EMBL/GenBank/DDBJ databases">
        <authorList>
            <consortium name="Pathogen Informatics"/>
        </authorList>
    </citation>
    <scope>NUCLEOTIDE SEQUENCE [LARGE SCALE GENOMIC DNA]</scope>
    <source>
        <strain evidence="2 3">NST_G2</strain>
    </source>
</reference>
<name>A0A183STY1_SCHSO</name>